<dbReference type="OrthoDB" id="2921463at2"/>
<dbReference type="NCBIfam" id="NF047498">
    <property type="entry name" value="LIC_12616_fam"/>
    <property type="match status" value="1"/>
</dbReference>
<feature type="domain" description="Phage neck terminator protein gp12-like" evidence="1">
    <location>
        <begin position="11"/>
        <end position="158"/>
    </location>
</feature>
<dbReference type="AlphaFoldDB" id="A0A4R4E8P6"/>
<name>A0A4R4E8P6_9BACL</name>
<proteinExistence type="predicted"/>
<dbReference type="InterPro" id="IPR057087">
    <property type="entry name" value="Gp12-like"/>
</dbReference>
<dbReference type="EMBL" id="SKFG01000014">
    <property type="protein sequence ID" value="TCZ76176.1"/>
    <property type="molecule type" value="Genomic_DNA"/>
</dbReference>
<evidence type="ECO:0000313" key="2">
    <source>
        <dbReference type="EMBL" id="TCZ76176.1"/>
    </source>
</evidence>
<evidence type="ECO:0000313" key="3">
    <source>
        <dbReference type="Proteomes" id="UP000295418"/>
    </source>
</evidence>
<reference evidence="2 3" key="1">
    <citation type="submission" date="2019-03" db="EMBL/GenBank/DDBJ databases">
        <authorList>
            <person name="Kim M.K.M."/>
        </authorList>
    </citation>
    <scope>NUCLEOTIDE SEQUENCE [LARGE SCALE GENOMIC DNA]</scope>
    <source>
        <strain evidence="2 3">18JY21-1</strain>
    </source>
</reference>
<accession>A0A4R4E8P6</accession>
<gene>
    <name evidence="2" type="ORF">E0485_15175</name>
</gene>
<keyword evidence="3" id="KW-1185">Reference proteome</keyword>
<comment type="caution">
    <text evidence="2">The sequence shown here is derived from an EMBL/GenBank/DDBJ whole genome shotgun (WGS) entry which is preliminary data.</text>
</comment>
<dbReference type="Pfam" id="PF23961">
    <property type="entry name" value="Phage_tail_terminator_9"/>
    <property type="match status" value="1"/>
</dbReference>
<sequence length="160" mass="18039">MVDLDQIRAVIADGLESHLNVLVIEANESSLIPPYPFLAFNFTTAAIYPDYYPVVDMSGIDMGYIEQPEMLISMNSYADTRQGSIDNAMRAHDWFRVSGYESLNNAGLVAVDVGDIRNRDIQIGDEWERRNGFDVRIRVLSIVSTSKETIEQIETKGVFK</sequence>
<evidence type="ECO:0000259" key="1">
    <source>
        <dbReference type="Pfam" id="PF23961"/>
    </source>
</evidence>
<dbReference type="Proteomes" id="UP000295418">
    <property type="component" value="Unassembled WGS sequence"/>
</dbReference>
<protein>
    <recommendedName>
        <fullName evidence="1">Phage neck terminator protein gp12-like domain-containing protein</fullName>
    </recommendedName>
</protein>
<dbReference type="RefSeq" id="WP_132418902.1">
    <property type="nucleotide sequence ID" value="NZ_SKFG01000014.1"/>
</dbReference>
<organism evidence="2 3">
    <name type="scientific">Paenibacillus albiflavus</name>
    <dbReference type="NCBI Taxonomy" id="2545760"/>
    <lineage>
        <taxon>Bacteria</taxon>
        <taxon>Bacillati</taxon>
        <taxon>Bacillota</taxon>
        <taxon>Bacilli</taxon>
        <taxon>Bacillales</taxon>
        <taxon>Paenibacillaceae</taxon>
        <taxon>Paenibacillus</taxon>
    </lineage>
</organism>